<organism evidence="1 2">
    <name type="scientific">Plicaturopsis crispa FD-325 SS-3</name>
    <dbReference type="NCBI Taxonomy" id="944288"/>
    <lineage>
        <taxon>Eukaryota</taxon>
        <taxon>Fungi</taxon>
        <taxon>Dikarya</taxon>
        <taxon>Basidiomycota</taxon>
        <taxon>Agaricomycotina</taxon>
        <taxon>Agaricomycetes</taxon>
        <taxon>Agaricomycetidae</taxon>
        <taxon>Amylocorticiales</taxon>
        <taxon>Amylocorticiaceae</taxon>
        <taxon>Plicatura</taxon>
        <taxon>Plicaturopsis crispa</taxon>
    </lineage>
</organism>
<dbReference type="HOGENOM" id="CLU_752516_0_0_1"/>
<gene>
    <name evidence="1" type="ORF">PLICRDRAFT_701701</name>
</gene>
<dbReference type="Gene3D" id="3.80.10.10">
    <property type="entry name" value="Ribonuclease Inhibitor"/>
    <property type="match status" value="1"/>
</dbReference>
<proteinExistence type="predicted"/>
<evidence type="ECO:0000313" key="1">
    <source>
        <dbReference type="EMBL" id="KII84518.1"/>
    </source>
</evidence>
<dbReference type="EMBL" id="KN832570">
    <property type="protein sequence ID" value="KII84518.1"/>
    <property type="molecule type" value="Genomic_DNA"/>
</dbReference>
<dbReference type="InterPro" id="IPR032675">
    <property type="entry name" value="LRR_dom_sf"/>
</dbReference>
<evidence type="ECO:0008006" key="3">
    <source>
        <dbReference type="Google" id="ProtNLM"/>
    </source>
</evidence>
<dbReference type="Proteomes" id="UP000053263">
    <property type="component" value="Unassembled WGS sequence"/>
</dbReference>
<protein>
    <recommendedName>
        <fullName evidence="3">F-box domain-containing protein</fullName>
    </recommendedName>
</protein>
<evidence type="ECO:0000313" key="2">
    <source>
        <dbReference type="Proteomes" id="UP000053263"/>
    </source>
</evidence>
<name>A0A0C9T8H7_PLICR</name>
<dbReference type="SUPFAM" id="SSF81383">
    <property type="entry name" value="F-box domain"/>
    <property type="match status" value="1"/>
</dbReference>
<dbReference type="SUPFAM" id="SSF52047">
    <property type="entry name" value="RNI-like"/>
    <property type="match status" value="1"/>
</dbReference>
<reference evidence="1 2" key="1">
    <citation type="submission" date="2014-06" db="EMBL/GenBank/DDBJ databases">
        <title>Evolutionary Origins and Diversification of the Mycorrhizal Mutualists.</title>
        <authorList>
            <consortium name="DOE Joint Genome Institute"/>
            <consortium name="Mycorrhizal Genomics Consortium"/>
            <person name="Kohler A."/>
            <person name="Kuo A."/>
            <person name="Nagy L.G."/>
            <person name="Floudas D."/>
            <person name="Copeland A."/>
            <person name="Barry K.W."/>
            <person name="Cichocki N."/>
            <person name="Veneault-Fourrey C."/>
            <person name="LaButti K."/>
            <person name="Lindquist E.A."/>
            <person name="Lipzen A."/>
            <person name="Lundell T."/>
            <person name="Morin E."/>
            <person name="Murat C."/>
            <person name="Riley R."/>
            <person name="Ohm R."/>
            <person name="Sun H."/>
            <person name="Tunlid A."/>
            <person name="Henrissat B."/>
            <person name="Grigoriev I.V."/>
            <person name="Hibbett D.S."/>
            <person name="Martin F."/>
        </authorList>
    </citation>
    <scope>NUCLEOTIDE SEQUENCE [LARGE SCALE GENOMIC DNA]</scope>
    <source>
        <strain evidence="1 2">FD-325 SS-3</strain>
    </source>
</reference>
<accession>A0A0C9T8H7</accession>
<dbReference type="InterPro" id="IPR036047">
    <property type="entry name" value="F-box-like_dom_sf"/>
</dbReference>
<dbReference type="OrthoDB" id="2788229at2759"/>
<keyword evidence="2" id="KW-1185">Reference proteome</keyword>
<dbReference type="AlphaFoldDB" id="A0A0C9T8H7"/>
<sequence length="368" mass="40656">MSSPTIYHAYLEQLRRWELQMVATREDINVRAKSQDIINALLVRYPKGPPPSNTITSVNARLPPEITDMIIAFVGNDRSTLASCAAVCKAWVSASQFMMFGGAIADGISTYRDLECDLSLNSKGIKTLVELLGSPHCNLSRNMRYLRFYSISGTLRDDALVLRLRKLRNVRRLDFGAIGFRSPLLPAFTSHFARTVHVLRLDYVSCGTELLALIEGFPLLDALCIGYVHIWDYSAASTSTLSLQQRLERVRLPSFRPALRVLQLPACTTSVAILQWVLSHPSPCVTDFRVDLSADGAHVAQVRSFIAALGTSLEHLVVIPPPNEVCDLSLSHNTKLRILDFGGVVHVDDDSPEYIARTSSRSALGCSS</sequence>